<dbReference type="Proteomes" id="UP001176961">
    <property type="component" value="Unassembled WGS sequence"/>
</dbReference>
<name>A0AA36M4B0_CYLNA</name>
<keyword evidence="3" id="KW-1185">Reference proteome</keyword>
<evidence type="ECO:0000313" key="2">
    <source>
        <dbReference type="EMBL" id="CAJ0597395.1"/>
    </source>
</evidence>
<organism evidence="2 3">
    <name type="scientific">Cylicocyclus nassatus</name>
    <name type="common">Nematode worm</name>
    <dbReference type="NCBI Taxonomy" id="53992"/>
    <lineage>
        <taxon>Eukaryota</taxon>
        <taxon>Metazoa</taxon>
        <taxon>Ecdysozoa</taxon>
        <taxon>Nematoda</taxon>
        <taxon>Chromadorea</taxon>
        <taxon>Rhabditida</taxon>
        <taxon>Rhabditina</taxon>
        <taxon>Rhabditomorpha</taxon>
        <taxon>Strongyloidea</taxon>
        <taxon>Strongylidae</taxon>
        <taxon>Cylicocyclus</taxon>
    </lineage>
</organism>
<evidence type="ECO:0000256" key="1">
    <source>
        <dbReference type="SAM" id="MobiDB-lite"/>
    </source>
</evidence>
<comment type="caution">
    <text evidence="2">The sequence shown here is derived from an EMBL/GenBank/DDBJ whole genome shotgun (WGS) entry which is preliminary data.</text>
</comment>
<reference evidence="2" key="1">
    <citation type="submission" date="2023-07" db="EMBL/GenBank/DDBJ databases">
        <authorList>
            <consortium name="CYATHOMIX"/>
        </authorList>
    </citation>
    <scope>NUCLEOTIDE SEQUENCE</scope>
    <source>
        <strain evidence="2">N/A</strain>
    </source>
</reference>
<feature type="region of interest" description="Disordered" evidence="1">
    <location>
        <begin position="159"/>
        <end position="187"/>
    </location>
</feature>
<feature type="compositionally biased region" description="Basic and acidic residues" evidence="1">
    <location>
        <begin position="159"/>
        <end position="168"/>
    </location>
</feature>
<proteinExistence type="predicted"/>
<dbReference type="AlphaFoldDB" id="A0AA36M4B0"/>
<gene>
    <name evidence="2" type="ORF">CYNAS_LOCUS9378</name>
</gene>
<sequence>MANVFNTFSFNKWADSKKEEELDKESKARRTEQIKRLKERLRKERELRENGMGNGDLDLEALIEALQRGQEINAVPVDEEPREHHPTSYGAMDDNDILEEIRIFQQNQYFNPTPVTSAEPELQPWMYNRRINDLDNENPTKNNGNGWMYNRRINDLHNKKQNKNDKNNDSAPPVERPTTVTKPHFQDASRAAFIYNRIVSKEPK</sequence>
<dbReference type="EMBL" id="CATQJL010000223">
    <property type="protein sequence ID" value="CAJ0597395.1"/>
    <property type="molecule type" value="Genomic_DNA"/>
</dbReference>
<evidence type="ECO:0000313" key="3">
    <source>
        <dbReference type="Proteomes" id="UP001176961"/>
    </source>
</evidence>
<protein>
    <submittedName>
        <fullName evidence="2">Uncharacterized protein</fullName>
    </submittedName>
</protein>
<accession>A0AA36M4B0</accession>